<reference evidence="2 3" key="1">
    <citation type="journal article" date="2013" name="Int. J. Syst. Evol. Microbiol.">
        <title>Tumebacillus flagellatus sp. nov., an alpha-amylase/pullulanase-producing bacterium isolated from cassava wastewater.</title>
        <authorList>
            <person name="Wang Q."/>
            <person name="Xie N."/>
            <person name="Qin Y."/>
            <person name="Shen N."/>
            <person name="Zhu J."/>
            <person name="Mi H."/>
            <person name="Huang R."/>
        </authorList>
    </citation>
    <scope>NUCLEOTIDE SEQUENCE [LARGE SCALE GENOMIC DNA]</scope>
    <source>
        <strain evidence="2 3">GST4</strain>
    </source>
</reference>
<dbReference type="AlphaFoldDB" id="A0A074LT77"/>
<dbReference type="InterPro" id="IPR007630">
    <property type="entry name" value="RNA_pol_sigma70_r4"/>
</dbReference>
<dbReference type="Gene3D" id="1.20.140.160">
    <property type="match status" value="1"/>
</dbReference>
<sequence>MSNTQLPVVPFFSNPLLHRFLQSAENRRLFTNVILTRNEADRLELERRFAEHYFEMRFLGFVRKHIHYEALHLLNKCRAKERQEALILNTPLGDESGSRERIELLEDPGLSVEETVVESSEEWVDLTGNPALHEAIQGLTHKQQTVLYLLYVKERTEAEAAQELGVSQQAINKLKRASLAVLREKLAQATSGRLVGL</sequence>
<organism evidence="2 3">
    <name type="scientific">Tumebacillus flagellatus</name>
    <dbReference type="NCBI Taxonomy" id="1157490"/>
    <lineage>
        <taxon>Bacteria</taxon>
        <taxon>Bacillati</taxon>
        <taxon>Bacillota</taxon>
        <taxon>Bacilli</taxon>
        <taxon>Bacillales</taxon>
        <taxon>Alicyclobacillaceae</taxon>
        <taxon>Tumebacillus</taxon>
    </lineage>
</organism>
<dbReference type="Proteomes" id="UP000027931">
    <property type="component" value="Unassembled WGS sequence"/>
</dbReference>
<protein>
    <recommendedName>
        <fullName evidence="1">RNA polymerase sigma-70 region 4 domain-containing protein</fullName>
    </recommendedName>
</protein>
<dbReference type="eggNOG" id="COG1595">
    <property type="taxonomic scope" value="Bacteria"/>
</dbReference>
<evidence type="ECO:0000313" key="3">
    <source>
        <dbReference type="Proteomes" id="UP000027931"/>
    </source>
</evidence>
<gene>
    <name evidence="2" type="ORF">EL26_12360</name>
</gene>
<dbReference type="GO" id="GO:0006352">
    <property type="term" value="P:DNA-templated transcription initiation"/>
    <property type="evidence" value="ECO:0007669"/>
    <property type="project" value="InterPro"/>
</dbReference>
<comment type="caution">
    <text evidence="2">The sequence shown here is derived from an EMBL/GenBank/DDBJ whole genome shotgun (WGS) entry which is preliminary data.</text>
</comment>
<dbReference type="InterPro" id="IPR013324">
    <property type="entry name" value="RNA_pol_sigma_r3/r4-like"/>
</dbReference>
<dbReference type="Pfam" id="PF04545">
    <property type="entry name" value="Sigma70_r4"/>
    <property type="match status" value="1"/>
</dbReference>
<accession>A0A074LT77</accession>
<dbReference type="GO" id="GO:0003700">
    <property type="term" value="F:DNA-binding transcription factor activity"/>
    <property type="evidence" value="ECO:0007669"/>
    <property type="project" value="InterPro"/>
</dbReference>
<dbReference type="STRING" id="1157490.EL26_12360"/>
<evidence type="ECO:0000259" key="1">
    <source>
        <dbReference type="Pfam" id="PF04545"/>
    </source>
</evidence>
<proteinExistence type="predicted"/>
<dbReference type="SUPFAM" id="SSF88659">
    <property type="entry name" value="Sigma3 and sigma4 domains of RNA polymerase sigma factors"/>
    <property type="match status" value="1"/>
</dbReference>
<dbReference type="EMBL" id="JMIR01000015">
    <property type="protein sequence ID" value="KEO83073.1"/>
    <property type="molecule type" value="Genomic_DNA"/>
</dbReference>
<name>A0A074LT77_9BACL</name>
<feature type="domain" description="RNA polymerase sigma-70 region 4" evidence="1">
    <location>
        <begin position="135"/>
        <end position="184"/>
    </location>
</feature>
<dbReference type="OrthoDB" id="2942336at2"/>
<dbReference type="RefSeq" id="WP_038088663.1">
    <property type="nucleotide sequence ID" value="NZ_JMIR01000015.1"/>
</dbReference>
<evidence type="ECO:0000313" key="2">
    <source>
        <dbReference type="EMBL" id="KEO83073.1"/>
    </source>
</evidence>
<keyword evidence="3" id="KW-1185">Reference proteome</keyword>